<protein>
    <submittedName>
        <fullName evidence="1">DUF2461 domain-containing protein</fullName>
    </submittedName>
</protein>
<keyword evidence="2" id="KW-1185">Reference proteome</keyword>
<evidence type="ECO:0000313" key="1">
    <source>
        <dbReference type="EMBL" id="MFC1573159.1"/>
    </source>
</evidence>
<dbReference type="Pfam" id="PF09365">
    <property type="entry name" value="DUF2461"/>
    <property type="match status" value="1"/>
</dbReference>
<dbReference type="Proteomes" id="UP001593833">
    <property type="component" value="Unassembled WGS sequence"/>
</dbReference>
<dbReference type="PANTHER" id="PTHR36452">
    <property type="entry name" value="CHROMOSOME 12, WHOLE GENOME SHOTGUN SEQUENCE"/>
    <property type="match status" value="1"/>
</dbReference>
<dbReference type="NCBIfam" id="TIGR02453">
    <property type="entry name" value="TIGR02453 family protein"/>
    <property type="match status" value="1"/>
</dbReference>
<dbReference type="PANTHER" id="PTHR36452:SF1">
    <property type="entry name" value="DUF2461 DOMAIN-CONTAINING PROTEIN"/>
    <property type="match status" value="1"/>
</dbReference>
<proteinExistence type="predicted"/>
<dbReference type="PIRSF" id="PIRSF028451">
    <property type="entry name" value="UCP028451"/>
    <property type="match status" value="1"/>
</dbReference>
<dbReference type="InterPro" id="IPR012808">
    <property type="entry name" value="CHP02453"/>
</dbReference>
<dbReference type="EMBL" id="JBHPKH010000086">
    <property type="protein sequence ID" value="MFC1573159.1"/>
    <property type="molecule type" value="Genomic_DNA"/>
</dbReference>
<gene>
    <name evidence="1" type="ORF">ACFL6M_06125</name>
</gene>
<organism evidence="1 2">
    <name type="scientific">Eiseniibacteriota bacterium</name>
    <dbReference type="NCBI Taxonomy" id="2212470"/>
    <lineage>
        <taxon>Bacteria</taxon>
        <taxon>Candidatus Eiseniibacteriota</taxon>
    </lineage>
</organism>
<comment type="caution">
    <text evidence="1">The sequence shown here is derived from an EMBL/GenBank/DDBJ whole genome shotgun (WGS) entry which is preliminary data.</text>
</comment>
<sequence length="234" mass="27138">MASGVFKGFPPECIKFYAGLKKNNEKRWFDAHRQDFDDHVMDPARGFVAEMGRRLGKIAPRVQADPRVNRSLFRIHRDTRFSKDKTPYKTNLAIWLWEGPGARMECSGYYFHLEPPNLMLGVGIYMFPKDLLDEYRQAVVHDKYGKALRRAIARCEKLAGCKIGGKHYKRVPRGFDPEHSNTEYLMYNGLYAGVETKIPKLIHSPKIIDYCNSRFKDMAPLHKWLLGLTERAAR</sequence>
<accession>A0ABV6YLW3</accession>
<reference evidence="1 2" key="1">
    <citation type="submission" date="2024-09" db="EMBL/GenBank/DDBJ databases">
        <authorList>
            <person name="D'Angelo T."/>
        </authorList>
    </citation>
    <scope>NUCLEOTIDE SEQUENCE [LARGE SCALE GENOMIC DNA]</scope>
    <source>
        <strain evidence="1">SAG AM-320-E07</strain>
    </source>
</reference>
<dbReference type="InterPro" id="IPR015996">
    <property type="entry name" value="UCP028451"/>
</dbReference>
<name>A0ABV6YLW3_UNCEI</name>
<evidence type="ECO:0000313" key="2">
    <source>
        <dbReference type="Proteomes" id="UP001593833"/>
    </source>
</evidence>